<comment type="similarity">
    <text evidence="8">Belongs to the binding-protein-dependent transport system permease family. LivHM subfamily.</text>
</comment>
<name>A0A6L3W3Z1_9ACTN</name>
<dbReference type="PANTHER" id="PTHR11795">
    <property type="entry name" value="BRANCHED-CHAIN AMINO ACID TRANSPORT SYSTEM PERMEASE PROTEIN LIVH"/>
    <property type="match status" value="1"/>
</dbReference>
<proteinExistence type="inferred from homology"/>
<keyword evidence="5" id="KW-0029">Amino-acid transport</keyword>
<dbReference type="AlphaFoldDB" id="A0A6L3W3Z1"/>
<evidence type="ECO:0000313" key="10">
    <source>
        <dbReference type="EMBL" id="KAB2386333.1"/>
    </source>
</evidence>
<keyword evidence="3" id="KW-1003">Cell membrane</keyword>
<keyword evidence="11" id="KW-1185">Reference proteome</keyword>
<evidence type="ECO:0000256" key="5">
    <source>
        <dbReference type="ARBA" id="ARBA00022970"/>
    </source>
</evidence>
<evidence type="ECO:0000256" key="6">
    <source>
        <dbReference type="ARBA" id="ARBA00022989"/>
    </source>
</evidence>
<organism evidence="10 11">
    <name type="scientific">Actinomadura montaniterrae</name>
    <dbReference type="NCBI Taxonomy" id="1803903"/>
    <lineage>
        <taxon>Bacteria</taxon>
        <taxon>Bacillati</taxon>
        <taxon>Actinomycetota</taxon>
        <taxon>Actinomycetes</taxon>
        <taxon>Streptosporangiales</taxon>
        <taxon>Thermomonosporaceae</taxon>
        <taxon>Actinomadura</taxon>
    </lineage>
</organism>
<keyword evidence="4 9" id="KW-0812">Transmembrane</keyword>
<evidence type="ECO:0000256" key="3">
    <source>
        <dbReference type="ARBA" id="ARBA00022475"/>
    </source>
</evidence>
<evidence type="ECO:0000256" key="9">
    <source>
        <dbReference type="SAM" id="Phobius"/>
    </source>
</evidence>
<gene>
    <name evidence="10" type="ORF">F9B16_07500</name>
</gene>
<dbReference type="Pfam" id="PF02653">
    <property type="entry name" value="BPD_transp_2"/>
    <property type="match status" value="1"/>
</dbReference>
<evidence type="ECO:0000313" key="11">
    <source>
        <dbReference type="Proteomes" id="UP000483004"/>
    </source>
</evidence>
<dbReference type="RefSeq" id="WP_151539241.1">
    <property type="nucleotide sequence ID" value="NZ_WBMR01000013.1"/>
</dbReference>
<feature type="transmembrane region" description="Helical" evidence="9">
    <location>
        <begin position="152"/>
        <end position="176"/>
    </location>
</feature>
<evidence type="ECO:0000256" key="7">
    <source>
        <dbReference type="ARBA" id="ARBA00023136"/>
    </source>
</evidence>
<reference evidence="10 11" key="1">
    <citation type="submission" date="2019-09" db="EMBL/GenBank/DDBJ databases">
        <title>Actinomadura physcomitrii sp. nov., a novel actinomycete isolated from moss [Physcomitrium sphaericum (Ludw) Fuernr].</title>
        <authorList>
            <person name="Liu C."/>
            <person name="Zhuang X."/>
        </authorList>
    </citation>
    <scope>NUCLEOTIDE SEQUENCE [LARGE SCALE GENOMIC DNA]</scope>
    <source>
        <strain evidence="10 11">CYP1-1B</strain>
    </source>
</reference>
<feature type="transmembrane region" description="Helical" evidence="9">
    <location>
        <begin position="100"/>
        <end position="121"/>
    </location>
</feature>
<evidence type="ECO:0000256" key="1">
    <source>
        <dbReference type="ARBA" id="ARBA00004651"/>
    </source>
</evidence>
<dbReference type="InterPro" id="IPR052157">
    <property type="entry name" value="BCAA_transport_permease"/>
</dbReference>
<sequence>MHDLLDGELWQLTVNGLVRGALYAALGAGLALVIGVTTRFHFAYALTYTVAPYAAYWAMDGLGAPFWPSALAGLAAAVAVSVLLEAGVYEPVARRAADRAMLAVLVTSIGVSTAGIALLQLKFGTGSLPFYGPDQVQHRLGSARISNFDLDQVATCLVLVAALAAFLAFTPVGRSIKAVRSNPGLAAVLGIGVRRVNLVCFAIAGLISGACALWYGLLYTVQPTMGDSTVIYGFVVAFLAGTRSSPLRALPVGIGLGLLEQWASNWLPLQWTQTAVFIVLTAYLAFLAVKDRLPRPRPARPVPLEKV</sequence>
<dbReference type="GO" id="GO:0022857">
    <property type="term" value="F:transmembrane transporter activity"/>
    <property type="evidence" value="ECO:0007669"/>
    <property type="project" value="InterPro"/>
</dbReference>
<evidence type="ECO:0000256" key="4">
    <source>
        <dbReference type="ARBA" id="ARBA00022692"/>
    </source>
</evidence>
<dbReference type="EMBL" id="WBMR01000013">
    <property type="protein sequence ID" value="KAB2386333.1"/>
    <property type="molecule type" value="Genomic_DNA"/>
</dbReference>
<protein>
    <submittedName>
        <fullName evidence="10">Branched-chain amino acid ABC transporter permease</fullName>
    </submittedName>
</protein>
<dbReference type="CDD" id="cd06582">
    <property type="entry name" value="TM_PBP1_LivH_like"/>
    <property type="match status" value="1"/>
</dbReference>
<keyword evidence="7 9" id="KW-0472">Membrane</keyword>
<feature type="transmembrane region" description="Helical" evidence="9">
    <location>
        <begin position="271"/>
        <end position="289"/>
    </location>
</feature>
<keyword evidence="6 9" id="KW-1133">Transmembrane helix</keyword>
<dbReference type="GO" id="GO:0006865">
    <property type="term" value="P:amino acid transport"/>
    <property type="evidence" value="ECO:0007669"/>
    <property type="project" value="UniProtKB-KW"/>
</dbReference>
<feature type="transmembrane region" description="Helical" evidence="9">
    <location>
        <begin position="65"/>
        <end position="88"/>
    </location>
</feature>
<accession>A0A6L3W3Z1</accession>
<dbReference type="Proteomes" id="UP000483004">
    <property type="component" value="Unassembled WGS sequence"/>
</dbReference>
<keyword evidence="2" id="KW-0813">Transport</keyword>
<dbReference type="InterPro" id="IPR001851">
    <property type="entry name" value="ABC_transp_permease"/>
</dbReference>
<dbReference type="GO" id="GO:0005886">
    <property type="term" value="C:plasma membrane"/>
    <property type="evidence" value="ECO:0007669"/>
    <property type="project" value="UniProtKB-SubCell"/>
</dbReference>
<comment type="subcellular location">
    <subcellularLocation>
        <location evidence="1">Cell membrane</location>
        <topology evidence="1">Multi-pass membrane protein</topology>
    </subcellularLocation>
</comment>
<dbReference type="PANTHER" id="PTHR11795:SF445">
    <property type="entry name" value="AMINO ACID ABC TRANSPORTER PERMEASE PROTEIN"/>
    <property type="match status" value="1"/>
</dbReference>
<feature type="transmembrane region" description="Helical" evidence="9">
    <location>
        <begin position="20"/>
        <end position="37"/>
    </location>
</feature>
<comment type="caution">
    <text evidence="10">The sequence shown here is derived from an EMBL/GenBank/DDBJ whole genome shotgun (WGS) entry which is preliminary data.</text>
</comment>
<evidence type="ECO:0000256" key="2">
    <source>
        <dbReference type="ARBA" id="ARBA00022448"/>
    </source>
</evidence>
<dbReference type="OrthoDB" id="9807115at2"/>
<feature type="transmembrane region" description="Helical" evidence="9">
    <location>
        <begin position="196"/>
        <end position="217"/>
    </location>
</feature>
<evidence type="ECO:0000256" key="8">
    <source>
        <dbReference type="ARBA" id="ARBA00037998"/>
    </source>
</evidence>
<feature type="transmembrane region" description="Helical" evidence="9">
    <location>
        <begin position="42"/>
        <end position="59"/>
    </location>
</feature>